<evidence type="ECO:0000256" key="1">
    <source>
        <dbReference type="SAM" id="MobiDB-lite"/>
    </source>
</evidence>
<dbReference type="AlphaFoldDB" id="A0A154P3C2"/>
<gene>
    <name evidence="2" type="ORF">WN55_10231</name>
</gene>
<dbReference type="EMBL" id="KQ434809">
    <property type="protein sequence ID" value="KZC06322.1"/>
    <property type="molecule type" value="Genomic_DNA"/>
</dbReference>
<evidence type="ECO:0000313" key="2">
    <source>
        <dbReference type="EMBL" id="KZC06322.1"/>
    </source>
</evidence>
<reference evidence="2 3" key="1">
    <citation type="submission" date="2015-07" db="EMBL/GenBank/DDBJ databases">
        <title>The genome of Dufourea novaeangliae.</title>
        <authorList>
            <person name="Pan H."/>
            <person name="Kapheim K."/>
        </authorList>
    </citation>
    <scope>NUCLEOTIDE SEQUENCE [LARGE SCALE GENOMIC DNA]</scope>
    <source>
        <strain evidence="2">0120121106</strain>
        <tissue evidence="2">Whole body</tissue>
    </source>
</reference>
<feature type="compositionally biased region" description="Polar residues" evidence="1">
    <location>
        <begin position="32"/>
        <end position="42"/>
    </location>
</feature>
<dbReference type="Proteomes" id="UP000076502">
    <property type="component" value="Unassembled WGS sequence"/>
</dbReference>
<protein>
    <submittedName>
        <fullName evidence="2">Uncharacterized protein</fullName>
    </submittedName>
</protein>
<feature type="region of interest" description="Disordered" evidence="1">
    <location>
        <begin position="17"/>
        <end position="70"/>
    </location>
</feature>
<dbReference type="OMA" id="YPKGKRN"/>
<name>A0A154P3C2_DUFNO</name>
<accession>A0A154P3C2</accession>
<sequence length="107" mass="11817">MGTVSIDLRALDRDERRAKLGGGARAKGSARQNVESNDQQATGKREGRLRGTMQQAAAANRTNNGGRFSSANDEVVFQELNLAAYPRNKRNGKKKSRNRNRRVTFAV</sequence>
<feature type="region of interest" description="Disordered" evidence="1">
    <location>
        <begin position="86"/>
        <end position="107"/>
    </location>
</feature>
<organism evidence="2 3">
    <name type="scientific">Dufourea novaeangliae</name>
    <name type="common">Sweat bee</name>
    <dbReference type="NCBI Taxonomy" id="178035"/>
    <lineage>
        <taxon>Eukaryota</taxon>
        <taxon>Metazoa</taxon>
        <taxon>Ecdysozoa</taxon>
        <taxon>Arthropoda</taxon>
        <taxon>Hexapoda</taxon>
        <taxon>Insecta</taxon>
        <taxon>Pterygota</taxon>
        <taxon>Neoptera</taxon>
        <taxon>Endopterygota</taxon>
        <taxon>Hymenoptera</taxon>
        <taxon>Apocrita</taxon>
        <taxon>Aculeata</taxon>
        <taxon>Apoidea</taxon>
        <taxon>Anthophila</taxon>
        <taxon>Halictidae</taxon>
        <taxon>Rophitinae</taxon>
        <taxon>Dufourea</taxon>
    </lineage>
</organism>
<feature type="compositionally biased region" description="Basic residues" evidence="1">
    <location>
        <begin position="87"/>
        <end position="107"/>
    </location>
</feature>
<keyword evidence="3" id="KW-1185">Reference proteome</keyword>
<evidence type="ECO:0000313" key="3">
    <source>
        <dbReference type="Proteomes" id="UP000076502"/>
    </source>
</evidence>
<proteinExistence type="predicted"/>
<feature type="compositionally biased region" description="Polar residues" evidence="1">
    <location>
        <begin position="60"/>
        <end position="70"/>
    </location>
</feature>